<comment type="similarity">
    <text evidence="1">Belongs to the UDP-glycosyltransferase family.</text>
</comment>
<feature type="chain" id="PRO_5003405933" description="glucuronosyltransferase" evidence="7">
    <location>
        <begin position="19"/>
        <end position="317"/>
    </location>
</feature>
<keyword evidence="9" id="KW-1185">Reference proteome</keyword>
<evidence type="ECO:0000256" key="3">
    <source>
        <dbReference type="ARBA" id="ARBA00022676"/>
    </source>
</evidence>
<feature type="signal peptide" evidence="7">
    <location>
        <begin position="1"/>
        <end position="18"/>
    </location>
</feature>
<sequence length="317" mass="36298">MKITAFLINLLLIPLASAFNYLVISPGFGHSHSTFMGKIADSLSDAGHNVTVLSILISSKFRDKVYTKSTTDIVHIETTEELDQITGLMESADFSRFWREEGTMIETIPSYQMFMNIFEKVYANLLTKTHVLDEIKNTRPKYDAVIFESFVYMARAVQEYLDIPVMLPVTSITHDNRLAELFGEPVSPSYLSGYFTNFGNVMSFQERLTNTISYLLGKVILKYPKWKTLKDPNKTLELESVYHRAPYVFINSNPYIDFPRPMLAKTIQVGGLTVDVKKLKSEKVDETWNKILDERPHSVLISFGSMFQSIFMPESYK</sequence>
<proteinExistence type="inferred from homology"/>
<dbReference type="InterPro" id="IPR050271">
    <property type="entry name" value="UDP-glycosyltransferase"/>
</dbReference>
<evidence type="ECO:0000313" key="9">
    <source>
        <dbReference type="Proteomes" id="UP000008068"/>
    </source>
</evidence>
<evidence type="ECO:0000313" key="8">
    <source>
        <dbReference type="EMBL" id="EGT39458.1"/>
    </source>
</evidence>
<gene>
    <name evidence="8" type="ORF">CAEBREN_31052</name>
</gene>
<evidence type="ECO:0000256" key="7">
    <source>
        <dbReference type="SAM" id="SignalP"/>
    </source>
</evidence>
<dbReference type="HOGENOM" id="CLU_012949_1_0_1"/>
<evidence type="ECO:0000256" key="6">
    <source>
        <dbReference type="ARBA" id="ARBA00047475"/>
    </source>
</evidence>
<accession>G0NX80</accession>
<dbReference type="InParanoid" id="G0NX80"/>
<dbReference type="PANTHER" id="PTHR48043">
    <property type="entry name" value="EG:EG0003.4 PROTEIN-RELATED"/>
    <property type="match status" value="1"/>
</dbReference>
<dbReference type="AlphaFoldDB" id="G0NX80"/>
<dbReference type="EMBL" id="GL379970">
    <property type="protein sequence ID" value="EGT39458.1"/>
    <property type="molecule type" value="Genomic_DNA"/>
</dbReference>
<keyword evidence="4" id="KW-0808">Transferase</keyword>
<dbReference type="Pfam" id="PF00201">
    <property type="entry name" value="UDPGT"/>
    <property type="match status" value="1"/>
</dbReference>
<keyword evidence="5 7" id="KW-0732">Signal</keyword>
<dbReference type="Gene3D" id="3.40.50.2000">
    <property type="entry name" value="Glycogen Phosphorylase B"/>
    <property type="match status" value="1"/>
</dbReference>
<dbReference type="EC" id="2.4.1.17" evidence="2"/>
<evidence type="ECO:0000256" key="5">
    <source>
        <dbReference type="ARBA" id="ARBA00022729"/>
    </source>
</evidence>
<dbReference type="PANTHER" id="PTHR48043:SF17">
    <property type="entry name" value="GLUCURONOSYLTRANSFERASE"/>
    <property type="match status" value="1"/>
</dbReference>
<dbReference type="InterPro" id="IPR002213">
    <property type="entry name" value="UDP_glucos_trans"/>
</dbReference>
<name>G0NX80_CAEBE</name>
<dbReference type="STRING" id="135651.G0NX80"/>
<dbReference type="OrthoDB" id="5835829at2759"/>
<comment type="catalytic activity">
    <reaction evidence="6">
        <text>glucuronate acceptor + UDP-alpha-D-glucuronate = acceptor beta-D-glucuronoside + UDP + H(+)</text>
        <dbReference type="Rhea" id="RHEA:21032"/>
        <dbReference type="ChEBI" id="CHEBI:15378"/>
        <dbReference type="ChEBI" id="CHEBI:58052"/>
        <dbReference type="ChEBI" id="CHEBI:58223"/>
        <dbReference type="ChEBI" id="CHEBI:132367"/>
        <dbReference type="ChEBI" id="CHEBI:132368"/>
        <dbReference type="EC" id="2.4.1.17"/>
    </reaction>
</comment>
<evidence type="ECO:0000256" key="1">
    <source>
        <dbReference type="ARBA" id="ARBA00009995"/>
    </source>
</evidence>
<evidence type="ECO:0000256" key="2">
    <source>
        <dbReference type="ARBA" id="ARBA00012544"/>
    </source>
</evidence>
<organism evidence="9">
    <name type="scientific">Caenorhabditis brenneri</name>
    <name type="common">Nematode worm</name>
    <dbReference type="NCBI Taxonomy" id="135651"/>
    <lineage>
        <taxon>Eukaryota</taxon>
        <taxon>Metazoa</taxon>
        <taxon>Ecdysozoa</taxon>
        <taxon>Nematoda</taxon>
        <taxon>Chromadorea</taxon>
        <taxon>Rhabditida</taxon>
        <taxon>Rhabditina</taxon>
        <taxon>Rhabditomorpha</taxon>
        <taxon>Rhabditoidea</taxon>
        <taxon>Rhabditidae</taxon>
        <taxon>Peloderinae</taxon>
        <taxon>Caenorhabditis</taxon>
    </lineage>
</organism>
<protein>
    <recommendedName>
        <fullName evidence="2">glucuronosyltransferase</fullName>
        <ecNumber evidence="2">2.4.1.17</ecNumber>
    </recommendedName>
</protein>
<keyword evidence="3" id="KW-0328">Glycosyltransferase</keyword>
<reference evidence="9" key="1">
    <citation type="submission" date="2011-07" db="EMBL/GenBank/DDBJ databases">
        <authorList>
            <consortium name="Caenorhabditis brenneri Sequencing and Analysis Consortium"/>
            <person name="Wilson R.K."/>
        </authorList>
    </citation>
    <scope>NUCLEOTIDE SEQUENCE [LARGE SCALE GENOMIC DNA]</scope>
    <source>
        <strain evidence="9">PB2801</strain>
    </source>
</reference>
<dbReference type="SUPFAM" id="SSF53756">
    <property type="entry name" value="UDP-Glycosyltransferase/glycogen phosphorylase"/>
    <property type="match status" value="1"/>
</dbReference>
<evidence type="ECO:0000256" key="4">
    <source>
        <dbReference type="ARBA" id="ARBA00022679"/>
    </source>
</evidence>
<dbReference type="Proteomes" id="UP000008068">
    <property type="component" value="Unassembled WGS sequence"/>
</dbReference>
<dbReference type="eggNOG" id="KOG1192">
    <property type="taxonomic scope" value="Eukaryota"/>
</dbReference>
<dbReference type="GO" id="GO:0015020">
    <property type="term" value="F:glucuronosyltransferase activity"/>
    <property type="evidence" value="ECO:0007669"/>
    <property type="project" value="UniProtKB-EC"/>
</dbReference>